<keyword evidence="2" id="KW-0831">Ubiquinone biosynthesis</keyword>
<comment type="pathway">
    <text evidence="1">Cofactor biosynthesis; ubiquinone biosynthesis.</text>
</comment>
<dbReference type="InterPro" id="IPR009078">
    <property type="entry name" value="Ferritin-like_SF"/>
</dbReference>
<keyword evidence="10" id="KW-1185">Reference proteome</keyword>
<evidence type="ECO:0000313" key="10">
    <source>
        <dbReference type="Proteomes" id="UP000515955"/>
    </source>
</evidence>
<evidence type="ECO:0000256" key="2">
    <source>
        <dbReference type="ARBA" id="ARBA00022688"/>
    </source>
</evidence>
<evidence type="ECO:0000256" key="6">
    <source>
        <dbReference type="ARBA" id="ARBA00023033"/>
    </source>
</evidence>
<dbReference type="PANTHER" id="PTHR11237">
    <property type="entry name" value="COENZYME Q10 BIOSYNTHESIS PROTEIN 7"/>
    <property type="match status" value="1"/>
</dbReference>
<dbReference type="GO" id="GO:0008682">
    <property type="term" value="F:3-demethoxyubiquinol 3-hydroxylase activity"/>
    <property type="evidence" value="ECO:0007669"/>
    <property type="project" value="TreeGrafter"/>
</dbReference>
<dbReference type="KEGG" id="srhi:H9L12_06605"/>
<keyword evidence="3" id="KW-0479">Metal-binding</keyword>
<keyword evidence="9" id="KW-0830">Ubiquinone</keyword>
<dbReference type="AlphaFoldDB" id="A0A7G9SED7"/>
<evidence type="ECO:0000256" key="3">
    <source>
        <dbReference type="ARBA" id="ARBA00022723"/>
    </source>
</evidence>
<keyword evidence="8" id="KW-1133">Transmembrane helix</keyword>
<evidence type="ECO:0000256" key="4">
    <source>
        <dbReference type="ARBA" id="ARBA00023002"/>
    </source>
</evidence>
<dbReference type="Pfam" id="PF03232">
    <property type="entry name" value="COQ7"/>
    <property type="match status" value="1"/>
</dbReference>
<name>A0A7G9SED7_9SPHN</name>
<accession>A0A7G9SED7</accession>
<evidence type="ECO:0000256" key="5">
    <source>
        <dbReference type="ARBA" id="ARBA00023004"/>
    </source>
</evidence>
<sequence length="165" mass="18316">MLKVDHAGEQGAICLYRAQRTAARVTAPAMVDHLSDFLIHEKRHRAVFGAALMQRRAPRSRMFWPCAIGGYVLGFLTGLFGARAIAATTLAVEATVLRHLADQRRALSGLDAEAVAIIGSIIEDEQIHHDRFLDRMKLDSWWLRALRSIISASTEAVIWLGMRVG</sequence>
<protein>
    <submittedName>
        <fullName evidence="9">Demethoxyubiquinone hydroxylase family protein</fullName>
    </submittedName>
</protein>
<gene>
    <name evidence="9" type="ORF">H9L12_06605</name>
</gene>
<evidence type="ECO:0000313" key="9">
    <source>
        <dbReference type="EMBL" id="QNN66212.1"/>
    </source>
</evidence>
<dbReference type="GO" id="GO:0046872">
    <property type="term" value="F:metal ion binding"/>
    <property type="evidence" value="ECO:0007669"/>
    <property type="project" value="UniProtKB-KW"/>
</dbReference>
<proteinExistence type="predicted"/>
<feature type="transmembrane region" description="Helical" evidence="8">
    <location>
        <begin position="62"/>
        <end position="86"/>
    </location>
</feature>
<keyword evidence="4" id="KW-0560">Oxidoreductase</keyword>
<keyword evidence="8" id="KW-0812">Transmembrane</keyword>
<dbReference type="InterPro" id="IPR011566">
    <property type="entry name" value="Ubq_synth_Coq7"/>
</dbReference>
<dbReference type="SUPFAM" id="SSF47240">
    <property type="entry name" value="Ferritin-like"/>
    <property type="match status" value="1"/>
</dbReference>
<dbReference type="GO" id="GO:0006744">
    <property type="term" value="P:ubiquinone biosynthetic process"/>
    <property type="evidence" value="ECO:0007669"/>
    <property type="project" value="UniProtKB-KW"/>
</dbReference>
<evidence type="ECO:0000256" key="1">
    <source>
        <dbReference type="ARBA" id="ARBA00004749"/>
    </source>
</evidence>
<keyword evidence="6" id="KW-0503">Monooxygenase</keyword>
<dbReference type="PANTHER" id="PTHR11237:SF4">
    <property type="entry name" value="5-DEMETHOXYUBIQUINONE HYDROXYLASE, MITOCHONDRIAL"/>
    <property type="match status" value="1"/>
</dbReference>
<evidence type="ECO:0000256" key="7">
    <source>
        <dbReference type="ARBA" id="ARBA00023136"/>
    </source>
</evidence>
<evidence type="ECO:0000256" key="8">
    <source>
        <dbReference type="SAM" id="Phobius"/>
    </source>
</evidence>
<dbReference type="Proteomes" id="UP000515955">
    <property type="component" value="Chromosome"/>
</dbReference>
<keyword evidence="5" id="KW-0408">Iron</keyword>
<organism evidence="9 10">
    <name type="scientific">Sphingomonas rhizophila</name>
    <dbReference type="NCBI Taxonomy" id="2071607"/>
    <lineage>
        <taxon>Bacteria</taxon>
        <taxon>Pseudomonadati</taxon>
        <taxon>Pseudomonadota</taxon>
        <taxon>Alphaproteobacteria</taxon>
        <taxon>Sphingomonadales</taxon>
        <taxon>Sphingomonadaceae</taxon>
        <taxon>Sphingomonas</taxon>
    </lineage>
</organism>
<reference evidence="9 10" key="1">
    <citation type="submission" date="2020-08" db="EMBL/GenBank/DDBJ databases">
        <title>Genome sequence of Sphingomonas rhizophila KACC 19189T.</title>
        <authorList>
            <person name="Hyun D.-W."/>
            <person name="Bae J.-W."/>
        </authorList>
    </citation>
    <scope>NUCLEOTIDE SEQUENCE [LARGE SCALE GENOMIC DNA]</scope>
    <source>
        <strain evidence="9 10">KACC 19189</strain>
    </source>
</reference>
<dbReference type="EMBL" id="CP060717">
    <property type="protein sequence ID" value="QNN66212.1"/>
    <property type="molecule type" value="Genomic_DNA"/>
</dbReference>
<keyword evidence="7 8" id="KW-0472">Membrane</keyword>